<evidence type="ECO:0000313" key="2">
    <source>
        <dbReference type="EMBL" id="GAM54041.1"/>
    </source>
</evidence>
<name>A0A0B8NIM2_9VIBR</name>
<gene>
    <name evidence="2" type="ORF">JCM19231_3561</name>
</gene>
<evidence type="ECO:0000313" key="3">
    <source>
        <dbReference type="Proteomes" id="UP000031671"/>
    </source>
</evidence>
<evidence type="ECO:0000256" key="1">
    <source>
        <dbReference type="SAM" id="MobiDB-lite"/>
    </source>
</evidence>
<comment type="caution">
    <text evidence="2">The sequence shown here is derived from an EMBL/GenBank/DDBJ whole genome shotgun (WGS) entry which is preliminary data.</text>
</comment>
<protein>
    <submittedName>
        <fullName evidence="2">Uncharacterized protein</fullName>
    </submittedName>
</protein>
<proteinExistence type="predicted"/>
<reference evidence="2 3" key="1">
    <citation type="submission" date="2015-01" db="EMBL/GenBank/DDBJ databases">
        <title>Vibrio sp. C1 JCM 19231 whole genome shotgun sequence.</title>
        <authorList>
            <person name="Sawabe T."/>
            <person name="Meirelles P."/>
            <person name="Feng G."/>
            <person name="Sayaka M."/>
            <person name="Hattori M."/>
            <person name="Ohkuma M."/>
        </authorList>
    </citation>
    <scope>NUCLEOTIDE SEQUENCE [LARGE SCALE GENOMIC DNA]</scope>
    <source>
        <strain evidence="3">JCM 19231</strain>
    </source>
</reference>
<dbReference type="Proteomes" id="UP000031671">
    <property type="component" value="Unassembled WGS sequence"/>
</dbReference>
<dbReference type="EMBL" id="BBRZ01000001">
    <property type="protein sequence ID" value="GAM54041.1"/>
    <property type="molecule type" value="Genomic_DNA"/>
</dbReference>
<dbReference type="AlphaFoldDB" id="A0A0B8NIM2"/>
<sequence length="39" mass="4434">MPTTNLLFCREDKYKPKKDESQGTRQTDTKNAKDAVSTS</sequence>
<feature type="compositionally biased region" description="Basic and acidic residues" evidence="1">
    <location>
        <begin position="9"/>
        <end position="33"/>
    </location>
</feature>
<reference evidence="2 3" key="2">
    <citation type="submission" date="2015-01" db="EMBL/GenBank/DDBJ databases">
        <authorList>
            <consortium name="NBRP consortium"/>
            <person name="Sawabe T."/>
            <person name="Meirelles P."/>
            <person name="Feng G."/>
            <person name="Sayaka M."/>
            <person name="Hattori M."/>
            <person name="Ohkuma M."/>
        </authorList>
    </citation>
    <scope>NUCLEOTIDE SEQUENCE [LARGE SCALE GENOMIC DNA]</scope>
    <source>
        <strain evidence="3">JCM 19231</strain>
    </source>
</reference>
<organism evidence="2 3">
    <name type="scientific">Vibrio ishigakensis</name>
    <dbReference type="NCBI Taxonomy" id="1481914"/>
    <lineage>
        <taxon>Bacteria</taxon>
        <taxon>Pseudomonadati</taxon>
        <taxon>Pseudomonadota</taxon>
        <taxon>Gammaproteobacteria</taxon>
        <taxon>Vibrionales</taxon>
        <taxon>Vibrionaceae</taxon>
        <taxon>Vibrio</taxon>
    </lineage>
</organism>
<keyword evidence="3" id="KW-1185">Reference proteome</keyword>
<feature type="region of interest" description="Disordered" evidence="1">
    <location>
        <begin position="1"/>
        <end position="39"/>
    </location>
</feature>
<accession>A0A0B8NIM2</accession>